<evidence type="ECO:0000313" key="4">
    <source>
        <dbReference type="Proteomes" id="UP000465241"/>
    </source>
</evidence>
<dbReference type="Pfam" id="PF00497">
    <property type="entry name" value="SBP_bac_3"/>
    <property type="match status" value="1"/>
</dbReference>
<evidence type="ECO:0000256" key="1">
    <source>
        <dbReference type="ARBA" id="ARBA00022729"/>
    </source>
</evidence>
<dbReference type="Proteomes" id="UP000465241">
    <property type="component" value="Unassembled WGS sequence"/>
</dbReference>
<evidence type="ECO:0000259" key="2">
    <source>
        <dbReference type="Pfam" id="PF00497"/>
    </source>
</evidence>
<feature type="domain" description="Solute-binding protein family 3/N-terminal" evidence="2">
    <location>
        <begin position="6"/>
        <end position="153"/>
    </location>
</feature>
<dbReference type="AlphaFoldDB" id="A0A7I9WM73"/>
<evidence type="ECO:0000313" key="3">
    <source>
        <dbReference type="EMBL" id="GFG58753.1"/>
    </source>
</evidence>
<proteinExistence type="predicted"/>
<reference evidence="3 4" key="1">
    <citation type="journal article" date="2019" name="Emerg. Microbes Infect.">
        <title>Comprehensive subspecies identification of 175 nontuberculous mycobacteria species based on 7547 genomic profiles.</title>
        <authorList>
            <person name="Matsumoto Y."/>
            <person name="Kinjo T."/>
            <person name="Motooka D."/>
            <person name="Nabeya D."/>
            <person name="Jung N."/>
            <person name="Uechi K."/>
            <person name="Horii T."/>
            <person name="Iida T."/>
            <person name="Fujita J."/>
            <person name="Nakamura S."/>
        </authorList>
    </citation>
    <scope>NUCLEOTIDE SEQUENCE [LARGE SCALE GENOMIC DNA]</scope>
    <source>
        <strain evidence="3 4">JCM 13392</strain>
    </source>
</reference>
<gene>
    <name evidence="3" type="ORF">MMUR_28890</name>
</gene>
<name>A0A7I9WM73_9MYCO</name>
<keyword evidence="4" id="KW-1185">Reference proteome</keyword>
<dbReference type="PANTHER" id="PTHR35936:SF19">
    <property type="entry name" value="AMINO-ACID-BINDING PROTEIN YXEM-RELATED"/>
    <property type="match status" value="1"/>
</dbReference>
<comment type="caution">
    <text evidence="3">The sequence shown here is derived from an EMBL/GenBank/DDBJ whole genome shotgun (WGS) entry which is preliminary data.</text>
</comment>
<dbReference type="Gene3D" id="3.40.190.10">
    <property type="entry name" value="Periplasmic binding protein-like II"/>
    <property type="match status" value="2"/>
</dbReference>
<dbReference type="PANTHER" id="PTHR35936">
    <property type="entry name" value="MEMBRANE-BOUND LYTIC MUREIN TRANSGLYCOSYLASE F"/>
    <property type="match status" value="1"/>
</dbReference>
<dbReference type="EMBL" id="BLKT01000003">
    <property type="protein sequence ID" value="GFG58753.1"/>
    <property type="molecule type" value="Genomic_DNA"/>
</dbReference>
<keyword evidence="1" id="KW-0732">Signal</keyword>
<sequence length="183" mass="20011">MLMGLEGAKPYNYVDPATNLPVGIDVDIVQTALGHAGITKIENQVMPFDSLVPALLGARTDMVTANIHVTEPRLSQLGFSSAGWWYGPQMVVRTADQDRIKSYDDLLQRDVTVGTVSGSINQTYLEAVKAPNLRLFKDKNSELAALRNGELTVALEDTVTMAEYQRDNPNSDSVLVDVASPRF</sequence>
<accession>A0A7I9WM73</accession>
<protein>
    <recommendedName>
        <fullName evidence="2">Solute-binding protein family 3/N-terminal domain-containing protein</fullName>
    </recommendedName>
</protein>
<dbReference type="InterPro" id="IPR001638">
    <property type="entry name" value="Solute-binding_3/MltF_N"/>
</dbReference>
<organism evidence="3 4">
    <name type="scientific">Mycolicibacterium murale</name>
    <dbReference type="NCBI Taxonomy" id="182220"/>
    <lineage>
        <taxon>Bacteria</taxon>
        <taxon>Bacillati</taxon>
        <taxon>Actinomycetota</taxon>
        <taxon>Actinomycetes</taxon>
        <taxon>Mycobacteriales</taxon>
        <taxon>Mycobacteriaceae</taxon>
        <taxon>Mycolicibacterium</taxon>
    </lineage>
</organism>
<dbReference type="SUPFAM" id="SSF53850">
    <property type="entry name" value="Periplasmic binding protein-like II"/>
    <property type="match status" value="1"/>
</dbReference>